<dbReference type="GO" id="GO:0022857">
    <property type="term" value="F:transmembrane transporter activity"/>
    <property type="evidence" value="ECO:0007669"/>
    <property type="project" value="InterPro"/>
</dbReference>
<evidence type="ECO:0000256" key="5">
    <source>
        <dbReference type="ARBA" id="ARBA00023136"/>
    </source>
</evidence>
<comment type="caution">
    <text evidence="8">The sequence shown here is derived from an EMBL/GenBank/DDBJ whole genome shotgun (WGS) entry which is preliminary data.</text>
</comment>
<feature type="transmembrane region" description="Helical" evidence="6">
    <location>
        <begin position="314"/>
        <end position="335"/>
    </location>
</feature>
<feature type="transmembrane region" description="Helical" evidence="6">
    <location>
        <begin position="235"/>
        <end position="257"/>
    </location>
</feature>
<dbReference type="InterPro" id="IPR036259">
    <property type="entry name" value="MFS_trans_sf"/>
</dbReference>
<dbReference type="InterPro" id="IPR020846">
    <property type="entry name" value="MFS_dom"/>
</dbReference>
<evidence type="ECO:0000259" key="7">
    <source>
        <dbReference type="PROSITE" id="PS50850"/>
    </source>
</evidence>
<reference evidence="8 9" key="1">
    <citation type="submission" date="2019-03" db="EMBL/GenBank/DDBJ databases">
        <title>Rhizobium sp. nov., an bacterium isolated from biocrust in Mu Us Desert.</title>
        <authorList>
            <person name="Lixiong L."/>
        </authorList>
    </citation>
    <scope>NUCLEOTIDE SEQUENCE [LARGE SCALE GENOMIC DNA]</scope>
    <source>
        <strain evidence="8 9">SPY-1</strain>
    </source>
</reference>
<dbReference type="InterPro" id="IPR050189">
    <property type="entry name" value="MFS_Efflux_Transporters"/>
</dbReference>
<dbReference type="InterPro" id="IPR011701">
    <property type="entry name" value="MFS"/>
</dbReference>
<keyword evidence="5 6" id="KW-0472">Membrane</keyword>
<dbReference type="Pfam" id="PF07690">
    <property type="entry name" value="MFS_1"/>
    <property type="match status" value="1"/>
</dbReference>
<comment type="subcellular location">
    <subcellularLocation>
        <location evidence="1">Cell membrane</location>
        <topology evidence="1">Multi-pass membrane protein</topology>
    </subcellularLocation>
</comment>
<feature type="transmembrane region" description="Helical" evidence="6">
    <location>
        <begin position="382"/>
        <end position="401"/>
    </location>
</feature>
<evidence type="ECO:0000256" key="6">
    <source>
        <dbReference type="SAM" id="Phobius"/>
    </source>
</evidence>
<dbReference type="Proteomes" id="UP000295238">
    <property type="component" value="Unassembled WGS sequence"/>
</dbReference>
<dbReference type="OrthoDB" id="9781976at2"/>
<feature type="transmembrane region" description="Helical" evidence="6">
    <location>
        <begin position="263"/>
        <end position="282"/>
    </location>
</feature>
<feature type="domain" description="Major facilitator superfamily (MFS) profile" evidence="7">
    <location>
        <begin position="1"/>
        <end position="406"/>
    </location>
</feature>
<feature type="transmembrane region" description="Helical" evidence="6">
    <location>
        <begin position="59"/>
        <end position="80"/>
    </location>
</feature>
<keyword evidence="2" id="KW-1003">Cell membrane</keyword>
<feature type="transmembrane region" description="Helical" evidence="6">
    <location>
        <begin position="112"/>
        <end position="132"/>
    </location>
</feature>
<feature type="transmembrane region" description="Helical" evidence="6">
    <location>
        <begin position="176"/>
        <end position="194"/>
    </location>
</feature>
<dbReference type="RefSeq" id="WP_133315068.1">
    <property type="nucleotide sequence ID" value="NZ_SMTL01000001.1"/>
</dbReference>
<dbReference type="Gene3D" id="1.20.1250.20">
    <property type="entry name" value="MFS general substrate transporter like domains"/>
    <property type="match status" value="2"/>
</dbReference>
<evidence type="ECO:0000256" key="4">
    <source>
        <dbReference type="ARBA" id="ARBA00022989"/>
    </source>
</evidence>
<evidence type="ECO:0000313" key="9">
    <source>
        <dbReference type="Proteomes" id="UP000295238"/>
    </source>
</evidence>
<gene>
    <name evidence="8" type="ORF">E2F50_05825</name>
</gene>
<feature type="transmembrane region" description="Helical" evidence="6">
    <location>
        <begin position="20"/>
        <end position="39"/>
    </location>
</feature>
<keyword evidence="3 6" id="KW-0812">Transmembrane</keyword>
<organism evidence="8 9">
    <name type="scientific">Rhizobium deserti</name>
    <dbReference type="NCBI Taxonomy" id="2547961"/>
    <lineage>
        <taxon>Bacteria</taxon>
        <taxon>Pseudomonadati</taxon>
        <taxon>Pseudomonadota</taxon>
        <taxon>Alphaproteobacteria</taxon>
        <taxon>Hyphomicrobiales</taxon>
        <taxon>Rhizobiaceae</taxon>
        <taxon>Rhizobium/Agrobacterium group</taxon>
        <taxon>Rhizobium</taxon>
    </lineage>
</organism>
<protein>
    <submittedName>
        <fullName evidence="8">MFS transporter</fullName>
    </submittedName>
</protein>
<evidence type="ECO:0000256" key="3">
    <source>
        <dbReference type="ARBA" id="ARBA00022692"/>
    </source>
</evidence>
<sequence>MKTLDDASTATDIPAGGRWARLALLSVAVVLCFSCWFSANAIAPELKRDWALSENSAAWLTNGVQIGFVIGALSASLFNLPDLVRMNRLMAGSALLAGLSNLALVLEPGPAGAVFCRIVTGFALAGVYPPALKLVSTWFVSGRGLALASVIGAITAGSSLPHLFRGISAAVDWRNVVLLASAATLVGALIFLIFTREGPYLFGKALFDPRQIGQVLKDRDLLLVNGGYLGHMWELYAMWAWLLAYLTAAFEADGVVIGGEASLLTFLAVASGVIGCFAGGILSDHFGRTATTAGMMIVSGSCAVLIGFVFDGPFWLLALVVIAWGISIIGDSAQFSAAVTELADRNYIGTALSLQMGMGFALTILMIWLMPHLADWLGGWRWSFAVLAIGPAVGAACMLILRTKPEAAKLAGGRR</sequence>
<dbReference type="PROSITE" id="PS50850">
    <property type="entry name" value="MFS"/>
    <property type="match status" value="1"/>
</dbReference>
<keyword evidence="9" id="KW-1185">Reference proteome</keyword>
<evidence type="ECO:0000256" key="2">
    <source>
        <dbReference type="ARBA" id="ARBA00022475"/>
    </source>
</evidence>
<keyword evidence="4 6" id="KW-1133">Transmembrane helix</keyword>
<proteinExistence type="predicted"/>
<dbReference type="EMBL" id="SMTL01000001">
    <property type="protein sequence ID" value="TDK39623.1"/>
    <property type="molecule type" value="Genomic_DNA"/>
</dbReference>
<evidence type="ECO:0000313" key="8">
    <source>
        <dbReference type="EMBL" id="TDK39623.1"/>
    </source>
</evidence>
<feature type="transmembrane region" description="Helical" evidence="6">
    <location>
        <begin position="347"/>
        <end position="370"/>
    </location>
</feature>
<dbReference type="GO" id="GO:0005886">
    <property type="term" value="C:plasma membrane"/>
    <property type="evidence" value="ECO:0007669"/>
    <property type="project" value="UniProtKB-SubCell"/>
</dbReference>
<name>A0A4R5UNV5_9HYPH</name>
<dbReference type="AlphaFoldDB" id="A0A4R5UNV5"/>
<evidence type="ECO:0000256" key="1">
    <source>
        <dbReference type="ARBA" id="ARBA00004651"/>
    </source>
</evidence>
<accession>A0A4R5UNV5</accession>
<dbReference type="PANTHER" id="PTHR43124">
    <property type="entry name" value="PURINE EFFLUX PUMP PBUE"/>
    <property type="match status" value="1"/>
</dbReference>
<feature type="transmembrane region" description="Helical" evidence="6">
    <location>
        <begin position="144"/>
        <end position="164"/>
    </location>
</feature>
<dbReference type="PANTHER" id="PTHR43124:SF3">
    <property type="entry name" value="CHLORAMPHENICOL EFFLUX PUMP RV0191"/>
    <property type="match status" value="1"/>
</dbReference>
<dbReference type="SUPFAM" id="SSF103473">
    <property type="entry name" value="MFS general substrate transporter"/>
    <property type="match status" value="1"/>
</dbReference>